<gene>
    <name evidence="1" type="ORF">KTQ36_00375</name>
</gene>
<comment type="caution">
    <text evidence="1">The sequence shown here is derived from an EMBL/GenBank/DDBJ whole genome shotgun (WGS) entry which is preliminary data.</text>
</comment>
<reference evidence="1 2" key="1">
    <citation type="submission" date="2021-07" db="EMBL/GenBank/DDBJ databases">
        <title>The draft genome sequence of Sphingomicrobium sp. B8.</title>
        <authorList>
            <person name="Mu L."/>
        </authorList>
    </citation>
    <scope>NUCLEOTIDE SEQUENCE [LARGE SCALE GENOMIC DNA]</scope>
    <source>
        <strain evidence="1 2">B8</strain>
    </source>
</reference>
<protein>
    <submittedName>
        <fullName evidence="1">Uncharacterized protein</fullName>
    </submittedName>
</protein>
<dbReference type="Proteomes" id="UP000698028">
    <property type="component" value="Unassembled WGS sequence"/>
</dbReference>
<proteinExistence type="predicted"/>
<dbReference type="EMBL" id="JAHVAH010000001">
    <property type="protein sequence ID" value="MBW0143752.1"/>
    <property type="molecule type" value="Genomic_DNA"/>
</dbReference>
<evidence type="ECO:0000313" key="1">
    <source>
        <dbReference type="EMBL" id="MBW0143752.1"/>
    </source>
</evidence>
<name>A0ABS6V3E8_9SPHN</name>
<accession>A0ABS6V3E8</accession>
<organism evidence="1 2">
    <name type="scientific">Sphingomicrobium clamense</name>
    <dbReference type="NCBI Taxonomy" id="2851013"/>
    <lineage>
        <taxon>Bacteria</taxon>
        <taxon>Pseudomonadati</taxon>
        <taxon>Pseudomonadota</taxon>
        <taxon>Alphaproteobacteria</taxon>
        <taxon>Sphingomonadales</taxon>
        <taxon>Sphingomonadaceae</taxon>
        <taxon>Sphingomicrobium</taxon>
    </lineage>
</organism>
<evidence type="ECO:0000313" key="2">
    <source>
        <dbReference type="Proteomes" id="UP000698028"/>
    </source>
</evidence>
<dbReference type="RefSeq" id="WP_218631819.1">
    <property type="nucleotide sequence ID" value="NZ_JAHVAH010000001.1"/>
</dbReference>
<sequence length="89" mass="9798">MTHVPTLSELKMRHDPAGRGYHAVYRENEVNHCPGCGRVQWIVGRFSAECAYCSTALPLAEASILSASAPPEIVHKNAHRPDRPVFFAA</sequence>
<keyword evidence="2" id="KW-1185">Reference proteome</keyword>